<accession>A0AAD7UYB7</accession>
<feature type="compositionally biased region" description="Basic residues" evidence="1">
    <location>
        <begin position="76"/>
        <end position="105"/>
    </location>
</feature>
<feature type="compositionally biased region" description="Polar residues" evidence="1">
    <location>
        <begin position="1"/>
        <end position="20"/>
    </location>
</feature>
<name>A0AAD7UYB7_9FUNG</name>
<protein>
    <submittedName>
        <fullName evidence="2">Uncharacterized protein</fullName>
    </submittedName>
</protein>
<dbReference type="GeneID" id="83215739"/>
<dbReference type="EMBL" id="JARTCD010000044">
    <property type="protein sequence ID" value="KAJ8655893.1"/>
    <property type="molecule type" value="Genomic_DNA"/>
</dbReference>
<feature type="region of interest" description="Disordered" evidence="1">
    <location>
        <begin position="154"/>
        <end position="185"/>
    </location>
</feature>
<keyword evidence="3" id="KW-1185">Reference proteome</keyword>
<dbReference type="Proteomes" id="UP001234581">
    <property type="component" value="Unassembled WGS sequence"/>
</dbReference>
<organism evidence="2 3">
    <name type="scientific">Lichtheimia ornata</name>
    <dbReference type="NCBI Taxonomy" id="688661"/>
    <lineage>
        <taxon>Eukaryota</taxon>
        <taxon>Fungi</taxon>
        <taxon>Fungi incertae sedis</taxon>
        <taxon>Mucoromycota</taxon>
        <taxon>Mucoromycotina</taxon>
        <taxon>Mucoromycetes</taxon>
        <taxon>Mucorales</taxon>
        <taxon>Lichtheimiaceae</taxon>
        <taxon>Lichtheimia</taxon>
    </lineage>
</organism>
<evidence type="ECO:0000256" key="1">
    <source>
        <dbReference type="SAM" id="MobiDB-lite"/>
    </source>
</evidence>
<feature type="compositionally biased region" description="Polar residues" evidence="1">
    <location>
        <begin position="154"/>
        <end position="166"/>
    </location>
</feature>
<reference evidence="2 3" key="1">
    <citation type="submission" date="2023-03" db="EMBL/GenBank/DDBJ databases">
        <title>Genome sequence of Lichtheimia ornata CBS 291.66.</title>
        <authorList>
            <person name="Mohabir J.T."/>
            <person name="Shea T.P."/>
            <person name="Kurbessoian T."/>
            <person name="Berby B."/>
            <person name="Fontaine J."/>
            <person name="Livny J."/>
            <person name="Gnirke A."/>
            <person name="Stajich J.E."/>
            <person name="Cuomo C.A."/>
        </authorList>
    </citation>
    <scope>NUCLEOTIDE SEQUENCE [LARGE SCALE GENOMIC DNA]</scope>
    <source>
        <strain evidence="2">CBS 291.66</strain>
    </source>
</reference>
<feature type="region of interest" description="Disordered" evidence="1">
    <location>
        <begin position="214"/>
        <end position="261"/>
    </location>
</feature>
<dbReference type="RefSeq" id="XP_058340806.1">
    <property type="nucleotide sequence ID" value="XM_058488336.1"/>
</dbReference>
<feature type="region of interest" description="Disordered" evidence="1">
    <location>
        <begin position="1"/>
        <end position="46"/>
    </location>
</feature>
<feature type="compositionally biased region" description="Basic residues" evidence="1">
    <location>
        <begin position="220"/>
        <end position="242"/>
    </location>
</feature>
<evidence type="ECO:0000313" key="2">
    <source>
        <dbReference type="EMBL" id="KAJ8655893.1"/>
    </source>
</evidence>
<feature type="region of interest" description="Disordered" evidence="1">
    <location>
        <begin position="72"/>
        <end position="105"/>
    </location>
</feature>
<evidence type="ECO:0000313" key="3">
    <source>
        <dbReference type="Proteomes" id="UP001234581"/>
    </source>
</evidence>
<sequence>MGITTSKATIDIEQQPTAINNKKPKKKTKPCARATSRNEELDSANKNAKLPLSPWLHQRLRKISNVATAEQQCHNKPQHSRSCGRKKHNVASISRKKNAKRKKVTKSIIGKPSNFQHVGYSAKNPPYQRSFHMNDPIISSQLLDIAQRLDATAADTTQPLSLSPSRNKIRSSRRNDPPPLPPPHWSSLALRRAKLMKASNVNKQVLKDVSYPLATEQQHAGRRSTKRRQQHVKGKRHYHNNKRIPPEAFEMPPSLKLGPAR</sequence>
<proteinExistence type="predicted"/>
<gene>
    <name evidence="2" type="ORF">O0I10_008332</name>
</gene>
<dbReference type="AlphaFoldDB" id="A0AAD7UYB7"/>
<comment type="caution">
    <text evidence="2">The sequence shown here is derived from an EMBL/GenBank/DDBJ whole genome shotgun (WGS) entry which is preliminary data.</text>
</comment>